<comment type="caution">
    <text evidence="3">The sequence shown here is derived from an EMBL/GenBank/DDBJ whole genome shotgun (WGS) entry which is preliminary data.</text>
</comment>
<accession>A0ABS9W995</accession>
<dbReference type="InterPro" id="IPR029032">
    <property type="entry name" value="AhpD-like"/>
</dbReference>
<keyword evidence="4" id="KW-1185">Reference proteome</keyword>
<dbReference type="RefSeq" id="WP_241793632.1">
    <property type="nucleotide sequence ID" value="NZ_JALBUU010000064.1"/>
</dbReference>
<sequence>MKRDLSASSLGFPEADHPERLGPPAVLAAAQREVAEELINGPRRGVYGPFRPLLHCPSLLRSTAKLGETLRYEGALDPTLREWTICAVARETSNLFEWDMHLPLAAAAGVPAPALAEMAVGEAASRDLRDDLAIAWTMTREVIGQHRLTDATYSAAVDRWDEKTVVELLTLIGYFAMVCWLMNVARTPGPAASCAAR</sequence>
<dbReference type="PANTHER" id="PTHR34846">
    <property type="entry name" value="4-CARBOXYMUCONOLACTONE DECARBOXYLASE FAMILY PROTEIN (AFU_ORTHOLOGUE AFUA_6G11590)"/>
    <property type="match status" value="1"/>
</dbReference>
<feature type="domain" description="Carboxymuconolactone decarboxylase-like" evidence="2">
    <location>
        <begin position="57"/>
        <end position="121"/>
    </location>
</feature>
<protein>
    <submittedName>
        <fullName evidence="3">Carboxymuconolactone decarboxylase family protein</fullName>
    </submittedName>
</protein>
<reference evidence="3 4" key="1">
    <citation type="submission" date="2022-03" db="EMBL/GenBank/DDBJ databases">
        <title>Complete genome analysis of Roseomonas KG 17.1 : a prolific producer of plant growth promoters.</title>
        <authorList>
            <person name="Saadouli I."/>
            <person name="Najjari A."/>
            <person name="Mosbah A."/>
            <person name="Ouzari H.I."/>
        </authorList>
    </citation>
    <scope>NUCLEOTIDE SEQUENCE [LARGE SCALE GENOMIC DNA]</scope>
    <source>
        <strain evidence="3 4">KG17-1</strain>
    </source>
</reference>
<dbReference type="InterPro" id="IPR003779">
    <property type="entry name" value="CMD-like"/>
</dbReference>
<name>A0ABS9W995_9PROT</name>
<dbReference type="PANTHER" id="PTHR34846:SF11">
    <property type="entry name" value="4-CARBOXYMUCONOLACTONE DECARBOXYLASE FAMILY PROTEIN (AFU_ORTHOLOGUE AFUA_6G11590)"/>
    <property type="match status" value="1"/>
</dbReference>
<dbReference type="Pfam" id="PF02627">
    <property type="entry name" value="CMD"/>
    <property type="match status" value="1"/>
</dbReference>
<gene>
    <name evidence="3" type="ORF">MON41_19155</name>
</gene>
<evidence type="ECO:0000313" key="4">
    <source>
        <dbReference type="Proteomes" id="UP001201985"/>
    </source>
</evidence>
<dbReference type="SUPFAM" id="SSF69118">
    <property type="entry name" value="AhpD-like"/>
    <property type="match status" value="1"/>
</dbReference>
<organism evidence="3 4">
    <name type="scientific">Teichococcus vastitatis</name>
    <dbReference type="NCBI Taxonomy" id="2307076"/>
    <lineage>
        <taxon>Bacteria</taxon>
        <taxon>Pseudomonadati</taxon>
        <taxon>Pseudomonadota</taxon>
        <taxon>Alphaproteobacteria</taxon>
        <taxon>Acetobacterales</taxon>
        <taxon>Roseomonadaceae</taxon>
        <taxon>Roseomonas</taxon>
    </lineage>
</organism>
<evidence type="ECO:0000313" key="3">
    <source>
        <dbReference type="EMBL" id="MCI0755788.1"/>
    </source>
</evidence>
<dbReference type="Gene3D" id="1.20.1290.10">
    <property type="entry name" value="AhpD-like"/>
    <property type="match status" value="1"/>
</dbReference>
<evidence type="ECO:0000256" key="1">
    <source>
        <dbReference type="SAM" id="MobiDB-lite"/>
    </source>
</evidence>
<dbReference type="EMBL" id="JALBUU010000064">
    <property type="protein sequence ID" value="MCI0755788.1"/>
    <property type="molecule type" value="Genomic_DNA"/>
</dbReference>
<feature type="region of interest" description="Disordered" evidence="1">
    <location>
        <begin position="1"/>
        <end position="21"/>
    </location>
</feature>
<evidence type="ECO:0000259" key="2">
    <source>
        <dbReference type="Pfam" id="PF02627"/>
    </source>
</evidence>
<dbReference type="Proteomes" id="UP001201985">
    <property type="component" value="Unassembled WGS sequence"/>
</dbReference>
<proteinExistence type="predicted"/>